<organism evidence="1 2">
    <name type="scientific">Schistosoma mattheei</name>
    <dbReference type="NCBI Taxonomy" id="31246"/>
    <lineage>
        <taxon>Eukaryota</taxon>
        <taxon>Metazoa</taxon>
        <taxon>Spiralia</taxon>
        <taxon>Lophotrochozoa</taxon>
        <taxon>Platyhelminthes</taxon>
        <taxon>Trematoda</taxon>
        <taxon>Digenea</taxon>
        <taxon>Strigeidida</taxon>
        <taxon>Schistosomatoidea</taxon>
        <taxon>Schistosomatidae</taxon>
        <taxon>Schistosoma</taxon>
    </lineage>
</organism>
<proteinExistence type="predicted"/>
<reference evidence="1 2" key="1">
    <citation type="submission" date="2018-11" db="EMBL/GenBank/DDBJ databases">
        <authorList>
            <consortium name="Pathogen Informatics"/>
        </authorList>
    </citation>
    <scope>NUCLEOTIDE SEQUENCE [LARGE SCALE GENOMIC DNA]</scope>
    <source>
        <strain>Denwood</strain>
        <strain evidence="2">Zambia</strain>
    </source>
</reference>
<gene>
    <name evidence="1" type="ORF">SMTD_LOCUS10027</name>
</gene>
<evidence type="ECO:0000313" key="2">
    <source>
        <dbReference type="Proteomes" id="UP000269396"/>
    </source>
</evidence>
<accession>A0A183P6P2</accession>
<dbReference type="Proteomes" id="UP000269396">
    <property type="component" value="Unassembled WGS sequence"/>
</dbReference>
<name>A0A183P6P2_9TREM</name>
<sequence length="171" mass="19325">MFSTIVSQFGPSDFYLLLLATDEFNCMFNSDLGVQTQNLHAKQLLSDSLRCSILSATTPQKIGGTQQQPVHHNEFGACLNYELYDEFEPSSRTNCPKCMAFMIEQINPLLPYQTTRSISQVSVKDSLKQPSNEDLIYLSFLNRHSITAHQNCRVQPILEAMTNKPTENSNI</sequence>
<protein>
    <submittedName>
        <fullName evidence="1">Uncharacterized protein</fullName>
    </submittedName>
</protein>
<dbReference type="AlphaFoldDB" id="A0A183P6P2"/>
<evidence type="ECO:0000313" key="1">
    <source>
        <dbReference type="EMBL" id="VDP52573.1"/>
    </source>
</evidence>
<keyword evidence="2" id="KW-1185">Reference proteome</keyword>
<dbReference type="EMBL" id="UZAL01030199">
    <property type="protein sequence ID" value="VDP52573.1"/>
    <property type="molecule type" value="Genomic_DNA"/>
</dbReference>